<dbReference type="InterPro" id="IPR051128">
    <property type="entry name" value="EgtD_Methyltrsf_superfamily"/>
</dbReference>
<evidence type="ECO:0000313" key="5">
    <source>
        <dbReference type="EMBL" id="ADP85119.1"/>
    </source>
</evidence>
<dbReference type="Gene3D" id="3.40.50.150">
    <property type="entry name" value="Vaccinia Virus protein VP39"/>
    <property type="match status" value="1"/>
</dbReference>
<dbReference type="InterPro" id="IPR035094">
    <property type="entry name" value="EgtD"/>
</dbReference>
<dbReference type="NCBIfam" id="TIGR03438">
    <property type="entry name" value="egtD_ergothio"/>
    <property type="match status" value="1"/>
</dbReference>
<dbReference type="SUPFAM" id="SSF53335">
    <property type="entry name" value="S-adenosyl-L-methionine-dependent methyltransferases"/>
    <property type="match status" value="1"/>
</dbReference>
<dbReference type="GO" id="GO:0032259">
    <property type="term" value="P:methylation"/>
    <property type="evidence" value="ECO:0007669"/>
    <property type="project" value="UniProtKB-KW"/>
</dbReference>
<dbReference type="HOGENOM" id="CLU_049766_1_0_11"/>
<dbReference type="PANTHER" id="PTHR43397">
    <property type="entry name" value="ERGOTHIONEINE BIOSYNTHESIS PROTEIN 1"/>
    <property type="match status" value="1"/>
</dbReference>
<accession>E3IYP8</accession>
<dbReference type="Proteomes" id="UP000002484">
    <property type="component" value="Chromosome"/>
</dbReference>
<name>E3IYP8_PSEI1</name>
<sequence>MTSRTPTSGADTVQSPDAVIAGQDRAVHVAGQDRAGHVSDQGRAGHTTGQGRAARTPTPADVAALLKARGGMTIERHLTDAQRTAALAADVRRGLAATPKELPPTWFYDTTGSMLFGKITELPEYYQTRAERAILATHAAQLATELETAVPGGVDSLVELGSGTSEKTRTLLAALAGTGRLRRFIPFDVDAEALSRAGAAARANHPGLAVHAVVGDFRQHLGLLPIQPAGGTLVAFLGGAIGNLRPPERAALLTELRSGLDQANGSREHGGRAQALLLGTDLVKEPARLVAAYDDSAGVTAAFNRNLLTVLNRELGADFDLRGFAHVAHWDAENRWIEMRLRSVKAQTVKVTALDLTVEFAEGEEIRTEISAKFDHAMVERELAAAGWRLAQWWADPDGDFALSLAIAAA</sequence>
<keyword evidence="1 5" id="KW-0489">Methyltransferase</keyword>
<feature type="domain" description="Histidine-specific methyltransferase SAM-dependent" evidence="4">
    <location>
        <begin position="88"/>
        <end position="406"/>
    </location>
</feature>
<reference evidence="5 6" key="1">
    <citation type="submission" date="2010-10" db="EMBL/GenBank/DDBJ databases">
        <title>Complete sequence of Frankia sp. EuI1c.</title>
        <authorList>
            <consortium name="US DOE Joint Genome Institute"/>
            <person name="Lucas S."/>
            <person name="Copeland A."/>
            <person name="Lapidus A."/>
            <person name="Cheng J.-F."/>
            <person name="Bruce D."/>
            <person name="Goodwin L."/>
            <person name="Pitluck S."/>
            <person name="Chertkov O."/>
            <person name="Detter J.C."/>
            <person name="Han C."/>
            <person name="Tapia R."/>
            <person name="Land M."/>
            <person name="Hauser L."/>
            <person name="Jeffries C."/>
            <person name="Kyrpides N."/>
            <person name="Ivanova N."/>
            <person name="Mikhailova N."/>
            <person name="Beauchemin N."/>
            <person name="Sen A."/>
            <person name="Sur S.A."/>
            <person name="Gtari M."/>
            <person name="Wall L."/>
            <person name="Tisa L."/>
            <person name="Woyke T."/>
        </authorList>
    </citation>
    <scope>NUCLEOTIDE SEQUENCE [LARGE SCALE GENOMIC DNA]</scope>
    <source>
        <strain evidence="6">DSM 45817 / CECT 9037 / EuI1c</strain>
    </source>
</reference>
<organism evidence="5 6">
    <name type="scientific">Pseudofrankia inefficax (strain DSM 45817 / CECT 9037 / DDB 130130 / EuI1c)</name>
    <name type="common">Frankia inefficax</name>
    <dbReference type="NCBI Taxonomy" id="298654"/>
    <lineage>
        <taxon>Bacteria</taxon>
        <taxon>Bacillati</taxon>
        <taxon>Actinomycetota</taxon>
        <taxon>Actinomycetes</taxon>
        <taxon>Frankiales</taxon>
        <taxon>Frankiaceae</taxon>
        <taxon>Pseudofrankia</taxon>
    </lineage>
</organism>
<evidence type="ECO:0000259" key="4">
    <source>
        <dbReference type="Pfam" id="PF10017"/>
    </source>
</evidence>
<evidence type="ECO:0000256" key="1">
    <source>
        <dbReference type="ARBA" id="ARBA00022603"/>
    </source>
</evidence>
<protein>
    <submittedName>
        <fullName evidence="5">Methyltransferase</fullName>
    </submittedName>
</protein>
<dbReference type="KEGG" id="fri:FraEuI1c_7155"/>
<evidence type="ECO:0000256" key="3">
    <source>
        <dbReference type="SAM" id="MobiDB-lite"/>
    </source>
</evidence>
<dbReference type="InParanoid" id="E3IYP8"/>
<keyword evidence="2 5" id="KW-0808">Transferase</keyword>
<dbReference type="eggNOG" id="COG4301">
    <property type="taxonomic scope" value="Bacteria"/>
</dbReference>
<dbReference type="InterPro" id="IPR029063">
    <property type="entry name" value="SAM-dependent_MTases_sf"/>
</dbReference>
<feature type="region of interest" description="Disordered" evidence="3">
    <location>
        <begin position="29"/>
        <end position="57"/>
    </location>
</feature>
<dbReference type="GO" id="GO:0008168">
    <property type="term" value="F:methyltransferase activity"/>
    <property type="evidence" value="ECO:0007669"/>
    <property type="project" value="UniProtKB-KW"/>
</dbReference>
<dbReference type="Pfam" id="PF10017">
    <property type="entry name" value="Methyltransf_33"/>
    <property type="match status" value="1"/>
</dbReference>
<evidence type="ECO:0000313" key="6">
    <source>
        <dbReference type="Proteomes" id="UP000002484"/>
    </source>
</evidence>
<evidence type="ECO:0000256" key="2">
    <source>
        <dbReference type="ARBA" id="ARBA00022679"/>
    </source>
</evidence>
<gene>
    <name evidence="5" type="ordered locus">FraEuI1c_7155</name>
</gene>
<dbReference type="PANTHER" id="PTHR43397:SF1">
    <property type="entry name" value="ERGOTHIONEINE BIOSYNTHESIS PROTEIN 1"/>
    <property type="match status" value="1"/>
</dbReference>
<proteinExistence type="predicted"/>
<dbReference type="InterPro" id="IPR019257">
    <property type="entry name" value="MeTrfase_dom"/>
</dbReference>
<dbReference type="EMBL" id="CP002299">
    <property type="protein sequence ID" value="ADP85119.1"/>
    <property type="molecule type" value="Genomic_DNA"/>
</dbReference>
<keyword evidence="6" id="KW-1185">Reference proteome</keyword>
<dbReference type="STRING" id="298654.FraEuI1c_7155"/>
<dbReference type="AlphaFoldDB" id="E3IYP8"/>